<keyword evidence="3" id="KW-1185">Reference proteome</keyword>
<reference evidence="2" key="1">
    <citation type="submission" date="2015-04" db="UniProtKB">
        <authorList>
            <consortium name="EnsemblPlants"/>
        </authorList>
    </citation>
    <scope>IDENTIFICATION</scope>
    <source>
        <strain evidence="2">SL10</strain>
    </source>
</reference>
<dbReference type="Proteomes" id="UP000006591">
    <property type="component" value="Chromosome 6"/>
</dbReference>
<evidence type="ECO:0000313" key="2">
    <source>
        <dbReference type="EnsemblPlants" id="ONIVA06G11230.1"/>
    </source>
</evidence>
<dbReference type="AlphaFoldDB" id="A0A0E0HNK8"/>
<dbReference type="HOGENOM" id="CLU_1252385_0_0_1"/>
<feature type="compositionally biased region" description="Pro residues" evidence="1">
    <location>
        <begin position="145"/>
        <end position="169"/>
    </location>
</feature>
<organism evidence="2">
    <name type="scientific">Oryza nivara</name>
    <name type="common">Indian wild rice</name>
    <name type="synonym">Oryza sativa f. spontanea</name>
    <dbReference type="NCBI Taxonomy" id="4536"/>
    <lineage>
        <taxon>Eukaryota</taxon>
        <taxon>Viridiplantae</taxon>
        <taxon>Streptophyta</taxon>
        <taxon>Embryophyta</taxon>
        <taxon>Tracheophyta</taxon>
        <taxon>Spermatophyta</taxon>
        <taxon>Magnoliopsida</taxon>
        <taxon>Liliopsida</taxon>
        <taxon>Poales</taxon>
        <taxon>Poaceae</taxon>
        <taxon>BOP clade</taxon>
        <taxon>Oryzoideae</taxon>
        <taxon>Oryzeae</taxon>
        <taxon>Oryzinae</taxon>
        <taxon>Oryza</taxon>
    </lineage>
</organism>
<reference evidence="2" key="2">
    <citation type="submission" date="2018-04" db="EMBL/GenBank/DDBJ databases">
        <title>OnivRS2 (Oryza nivara Reference Sequence Version 2).</title>
        <authorList>
            <person name="Zhang J."/>
            <person name="Kudrna D."/>
            <person name="Lee S."/>
            <person name="Talag J."/>
            <person name="Rajasekar S."/>
            <person name="Welchert J."/>
            <person name="Hsing Y.-I."/>
            <person name="Wing R.A."/>
        </authorList>
    </citation>
    <scope>NUCLEOTIDE SEQUENCE [LARGE SCALE GENOMIC DNA]</scope>
    <source>
        <strain evidence="2">SL10</strain>
    </source>
</reference>
<dbReference type="EnsemblPlants" id="ONIVA06G11230.1">
    <property type="protein sequence ID" value="ONIVA06G11230.1"/>
    <property type="gene ID" value="ONIVA06G11230"/>
</dbReference>
<feature type="region of interest" description="Disordered" evidence="1">
    <location>
        <begin position="1"/>
        <end position="20"/>
    </location>
</feature>
<evidence type="ECO:0000313" key="3">
    <source>
        <dbReference type="Proteomes" id="UP000006591"/>
    </source>
</evidence>
<sequence>MDLASMRRPETNPLHRRHSSRCHAAALPNAADDAHAAPADAAADLAAAPADAYLNEIRGSGWHWKLRRGEATPAGRRQEALLTRRRPPLASCAPTGAALRSRSAAAAPLARGCARRHRSPSAASSHRRHSARARQRARRRRLPPEPEPPPPAGAARPTPPPPHTRPSPPRIRVSPLSLLLDSTDHWEQGAAVIAEGAGRSEPRDAPPPLLWVTAFSAARRY</sequence>
<proteinExistence type="predicted"/>
<feature type="region of interest" description="Disordered" evidence="1">
    <location>
        <begin position="70"/>
        <end position="178"/>
    </location>
</feature>
<accession>A0A0E0HNK8</accession>
<evidence type="ECO:0000256" key="1">
    <source>
        <dbReference type="SAM" id="MobiDB-lite"/>
    </source>
</evidence>
<protein>
    <submittedName>
        <fullName evidence="2">Uncharacterized protein</fullName>
    </submittedName>
</protein>
<dbReference type="Gramene" id="ONIVA06G11230.1">
    <property type="protein sequence ID" value="ONIVA06G11230.1"/>
    <property type="gene ID" value="ONIVA06G11230"/>
</dbReference>
<feature type="compositionally biased region" description="Low complexity" evidence="1">
    <location>
        <begin position="96"/>
        <end position="112"/>
    </location>
</feature>
<feature type="compositionally biased region" description="Basic and acidic residues" evidence="1">
    <location>
        <begin position="1"/>
        <end position="10"/>
    </location>
</feature>
<name>A0A0E0HNK8_ORYNI</name>
<feature type="compositionally biased region" description="Basic residues" evidence="1">
    <location>
        <begin position="113"/>
        <end position="141"/>
    </location>
</feature>